<dbReference type="SUPFAM" id="SSF57756">
    <property type="entry name" value="Retrovirus zinc finger-like domains"/>
    <property type="match status" value="1"/>
</dbReference>
<name>A0A438H3Q4_VITVI</name>
<keyword evidence="1" id="KW-0378">Hydrolase</keyword>
<dbReference type="SMART" id="SM00343">
    <property type="entry name" value="ZnF_C2HC"/>
    <property type="match status" value="1"/>
</dbReference>
<dbReference type="AlphaFoldDB" id="A0A438H3Q4"/>
<keyword evidence="2" id="KW-0479">Metal-binding</keyword>
<organism evidence="4 5">
    <name type="scientific">Vitis vinifera</name>
    <name type="common">Grape</name>
    <dbReference type="NCBI Taxonomy" id="29760"/>
    <lineage>
        <taxon>Eukaryota</taxon>
        <taxon>Viridiplantae</taxon>
        <taxon>Streptophyta</taxon>
        <taxon>Embryophyta</taxon>
        <taxon>Tracheophyta</taxon>
        <taxon>Spermatophyta</taxon>
        <taxon>Magnoliopsida</taxon>
        <taxon>eudicotyledons</taxon>
        <taxon>Gunneridae</taxon>
        <taxon>Pentapetalae</taxon>
        <taxon>rosids</taxon>
        <taxon>Vitales</taxon>
        <taxon>Vitaceae</taxon>
        <taxon>Viteae</taxon>
        <taxon>Vitis</taxon>
    </lineage>
</organism>
<dbReference type="GO" id="GO:0008270">
    <property type="term" value="F:zinc ion binding"/>
    <property type="evidence" value="ECO:0007669"/>
    <property type="project" value="UniProtKB-KW"/>
</dbReference>
<protein>
    <submittedName>
        <fullName evidence="4">Retrovirus-related Pol polyprotein from transposon TNT 1-94</fullName>
    </submittedName>
</protein>
<dbReference type="InterPro" id="IPR043502">
    <property type="entry name" value="DNA/RNA_pol_sf"/>
</dbReference>
<sequence>MEGETRKIMNQDLVRLDRFDGSNFTRWQDNVRFLLTALKIFYILDPTLALLLEPKENDTLQVVAARKKREEDELICRGHILNALSDRLYDLYTNTYSAREVWEALENKYKAEEEGTKKFLISQCIDFKFFDEKPLLPQIHELQVIVNKLKVLKIELPEAFQVGAIVAKLPSSWKGYRKRILHKSEDYSLEEIQKHLCIEEESRSRDKMVEESNGGTNKANAVSKANHPRGPCFVCGKPRHYARECRYQKDLKGVVVNAIDEEIIATLSDVCVVQGKVQGWWYDTCATVHVTYDKSLFKTFEDAKGDQEVQMGNEGRSKVLGKGTIEVVFTSGKKVTLINVLYVPDMNKNLASGDLLGKPGIKAVFESGKLILSKSGNFVGKGELCELNGMLTRGGNTTFLNGDLNEEVYMEQSEGFVLLGNENKVCKLVKSLYGLKQAPKQWHEKFDHAILSDGFRHNNVDKCLYSKTCDDYMVIVCLYVDDMLILSDDMKGIIETKRFLSSTFKMKDLGKVDTILDIKVKRNSGGYALNQTHYIEKVVSKFSHLKIKDANTPFDSSIKLEKNDGRSVAQLEYASAIGSLMYAA</sequence>
<accession>A0A438H3Q4</accession>
<comment type="caution">
    <text evidence="4">The sequence shown here is derived from an EMBL/GenBank/DDBJ whole genome shotgun (WGS) entry which is preliminary data.</text>
</comment>
<dbReference type="PROSITE" id="PS50158">
    <property type="entry name" value="ZF_CCHC"/>
    <property type="match status" value="1"/>
</dbReference>
<keyword evidence="1" id="KW-0064">Aspartyl protease</keyword>
<evidence type="ECO:0000313" key="4">
    <source>
        <dbReference type="EMBL" id="RVW78963.1"/>
    </source>
</evidence>
<evidence type="ECO:0000256" key="2">
    <source>
        <dbReference type="PROSITE-ProRule" id="PRU00047"/>
    </source>
</evidence>
<dbReference type="Pfam" id="PF14223">
    <property type="entry name" value="Retrotran_gag_2"/>
    <property type="match status" value="1"/>
</dbReference>
<dbReference type="InterPro" id="IPR036875">
    <property type="entry name" value="Znf_CCHC_sf"/>
</dbReference>
<dbReference type="InterPro" id="IPR013103">
    <property type="entry name" value="RVT_2"/>
</dbReference>
<dbReference type="GO" id="GO:0003676">
    <property type="term" value="F:nucleic acid binding"/>
    <property type="evidence" value="ECO:0007669"/>
    <property type="project" value="InterPro"/>
</dbReference>
<dbReference type="InterPro" id="IPR054722">
    <property type="entry name" value="PolX-like_BBD"/>
</dbReference>
<evidence type="ECO:0000313" key="5">
    <source>
        <dbReference type="Proteomes" id="UP000288805"/>
    </source>
</evidence>
<keyword evidence="2" id="KW-0863">Zinc-finger</keyword>
<gene>
    <name evidence="4" type="primary">POLX_2342</name>
    <name evidence="4" type="ORF">CK203_052362</name>
</gene>
<keyword evidence="2" id="KW-0862">Zinc</keyword>
<feature type="domain" description="CCHC-type" evidence="3">
    <location>
        <begin position="232"/>
        <end position="246"/>
    </location>
</feature>
<proteinExistence type="predicted"/>
<dbReference type="SUPFAM" id="SSF56672">
    <property type="entry name" value="DNA/RNA polymerases"/>
    <property type="match status" value="1"/>
</dbReference>
<dbReference type="Proteomes" id="UP000288805">
    <property type="component" value="Unassembled WGS sequence"/>
</dbReference>
<evidence type="ECO:0000259" key="3">
    <source>
        <dbReference type="PROSITE" id="PS50158"/>
    </source>
</evidence>
<dbReference type="GO" id="GO:0004190">
    <property type="term" value="F:aspartic-type endopeptidase activity"/>
    <property type="evidence" value="ECO:0007669"/>
    <property type="project" value="UniProtKB-KW"/>
</dbReference>
<dbReference type="EMBL" id="QGNW01000288">
    <property type="protein sequence ID" value="RVW78963.1"/>
    <property type="molecule type" value="Genomic_DNA"/>
</dbReference>
<dbReference type="Pfam" id="PF22936">
    <property type="entry name" value="Pol_BBD"/>
    <property type="match status" value="1"/>
</dbReference>
<dbReference type="PANTHER" id="PTHR47592:SF31">
    <property type="entry name" value="ZINC FINGER, CCHC-TYPE-RELATED"/>
    <property type="match status" value="1"/>
</dbReference>
<evidence type="ECO:0000256" key="1">
    <source>
        <dbReference type="ARBA" id="ARBA00022750"/>
    </source>
</evidence>
<keyword evidence="1" id="KW-0645">Protease</keyword>
<dbReference type="Pfam" id="PF07727">
    <property type="entry name" value="RVT_2"/>
    <property type="match status" value="1"/>
</dbReference>
<dbReference type="InterPro" id="IPR001878">
    <property type="entry name" value="Znf_CCHC"/>
</dbReference>
<dbReference type="PANTHER" id="PTHR47592">
    <property type="entry name" value="PBF68 PROTEIN"/>
    <property type="match status" value="1"/>
</dbReference>
<reference evidence="4 5" key="1">
    <citation type="journal article" date="2018" name="PLoS Genet.">
        <title>Population sequencing reveals clonal diversity and ancestral inbreeding in the grapevine cultivar Chardonnay.</title>
        <authorList>
            <person name="Roach M.J."/>
            <person name="Johnson D.L."/>
            <person name="Bohlmann J."/>
            <person name="van Vuuren H.J."/>
            <person name="Jones S.J."/>
            <person name="Pretorius I.S."/>
            <person name="Schmidt S.A."/>
            <person name="Borneman A.R."/>
        </authorList>
    </citation>
    <scope>NUCLEOTIDE SEQUENCE [LARGE SCALE GENOMIC DNA]</scope>
    <source>
        <strain evidence="5">cv. Chardonnay</strain>
        <tissue evidence="4">Leaf</tissue>
    </source>
</reference>